<proteinExistence type="predicted"/>
<dbReference type="KEGG" id="cput:CONPUDRAFT_139998"/>
<accession>A0A5M3M8K7</accession>
<comment type="caution">
    <text evidence="1">The sequence shown here is derived from an EMBL/GenBank/DDBJ whole genome shotgun (WGS) entry which is preliminary data.</text>
</comment>
<evidence type="ECO:0000313" key="1">
    <source>
        <dbReference type="EMBL" id="EIW75509.1"/>
    </source>
</evidence>
<dbReference type="AlphaFoldDB" id="A0A5M3M8K7"/>
<dbReference type="GeneID" id="19201429"/>
<keyword evidence="2" id="KW-1185">Reference proteome</keyword>
<gene>
    <name evidence="1" type="ORF">CONPUDRAFT_139998</name>
</gene>
<dbReference type="Proteomes" id="UP000053558">
    <property type="component" value="Unassembled WGS sequence"/>
</dbReference>
<sequence length="117" mass="13067">MVALCQRTMRTCSNIFLRAFHVCSPIPTSFEGLCMASAAAAEGVRLATIAWQCLTRYQLDVNARDAHAGFSERVANAHQALRATVQIKICMCPEAVTTNSAYRNVYYLRMHFQYGDV</sequence>
<organism evidence="1 2">
    <name type="scientific">Coniophora puteana (strain RWD-64-598)</name>
    <name type="common">Brown rot fungus</name>
    <dbReference type="NCBI Taxonomy" id="741705"/>
    <lineage>
        <taxon>Eukaryota</taxon>
        <taxon>Fungi</taxon>
        <taxon>Dikarya</taxon>
        <taxon>Basidiomycota</taxon>
        <taxon>Agaricomycotina</taxon>
        <taxon>Agaricomycetes</taxon>
        <taxon>Agaricomycetidae</taxon>
        <taxon>Boletales</taxon>
        <taxon>Coniophorineae</taxon>
        <taxon>Coniophoraceae</taxon>
        <taxon>Coniophora</taxon>
    </lineage>
</organism>
<name>A0A5M3M8K7_CONPW</name>
<dbReference type="EMBL" id="JH711588">
    <property type="protein sequence ID" value="EIW75509.1"/>
    <property type="molecule type" value="Genomic_DNA"/>
</dbReference>
<protein>
    <submittedName>
        <fullName evidence="1">Uncharacterized protein</fullName>
    </submittedName>
</protein>
<evidence type="ECO:0000313" key="2">
    <source>
        <dbReference type="Proteomes" id="UP000053558"/>
    </source>
</evidence>
<dbReference type="RefSeq" id="XP_007774227.1">
    <property type="nucleotide sequence ID" value="XM_007776037.1"/>
</dbReference>
<reference evidence="2" key="1">
    <citation type="journal article" date="2012" name="Science">
        <title>The Paleozoic origin of enzymatic lignin decomposition reconstructed from 31 fungal genomes.</title>
        <authorList>
            <person name="Floudas D."/>
            <person name="Binder M."/>
            <person name="Riley R."/>
            <person name="Barry K."/>
            <person name="Blanchette R.A."/>
            <person name="Henrissat B."/>
            <person name="Martinez A.T."/>
            <person name="Otillar R."/>
            <person name="Spatafora J.W."/>
            <person name="Yadav J.S."/>
            <person name="Aerts A."/>
            <person name="Benoit I."/>
            <person name="Boyd A."/>
            <person name="Carlson A."/>
            <person name="Copeland A."/>
            <person name="Coutinho P.M."/>
            <person name="de Vries R.P."/>
            <person name="Ferreira P."/>
            <person name="Findley K."/>
            <person name="Foster B."/>
            <person name="Gaskell J."/>
            <person name="Glotzer D."/>
            <person name="Gorecki P."/>
            <person name="Heitman J."/>
            <person name="Hesse C."/>
            <person name="Hori C."/>
            <person name="Igarashi K."/>
            <person name="Jurgens J.A."/>
            <person name="Kallen N."/>
            <person name="Kersten P."/>
            <person name="Kohler A."/>
            <person name="Kuees U."/>
            <person name="Kumar T.K.A."/>
            <person name="Kuo A."/>
            <person name="LaButti K."/>
            <person name="Larrondo L.F."/>
            <person name="Lindquist E."/>
            <person name="Ling A."/>
            <person name="Lombard V."/>
            <person name="Lucas S."/>
            <person name="Lundell T."/>
            <person name="Martin R."/>
            <person name="McLaughlin D.J."/>
            <person name="Morgenstern I."/>
            <person name="Morin E."/>
            <person name="Murat C."/>
            <person name="Nagy L.G."/>
            <person name="Nolan M."/>
            <person name="Ohm R.A."/>
            <person name="Patyshakuliyeva A."/>
            <person name="Rokas A."/>
            <person name="Ruiz-Duenas F.J."/>
            <person name="Sabat G."/>
            <person name="Salamov A."/>
            <person name="Samejima M."/>
            <person name="Schmutz J."/>
            <person name="Slot J.C."/>
            <person name="St John F."/>
            <person name="Stenlid J."/>
            <person name="Sun H."/>
            <person name="Sun S."/>
            <person name="Syed K."/>
            <person name="Tsang A."/>
            <person name="Wiebenga A."/>
            <person name="Young D."/>
            <person name="Pisabarro A."/>
            <person name="Eastwood D.C."/>
            <person name="Martin F."/>
            <person name="Cullen D."/>
            <person name="Grigoriev I.V."/>
            <person name="Hibbett D.S."/>
        </authorList>
    </citation>
    <scope>NUCLEOTIDE SEQUENCE [LARGE SCALE GENOMIC DNA]</scope>
    <source>
        <strain evidence="2">RWD-64-598 SS2</strain>
    </source>
</reference>